<comment type="catalytic activity">
    <reaction evidence="12">
        <text>O-phospho-L-seryl-[protein] + H2O = L-seryl-[protein] + phosphate</text>
        <dbReference type="Rhea" id="RHEA:20629"/>
        <dbReference type="Rhea" id="RHEA-COMP:9863"/>
        <dbReference type="Rhea" id="RHEA-COMP:11604"/>
        <dbReference type="ChEBI" id="CHEBI:15377"/>
        <dbReference type="ChEBI" id="CHEBI:29999"/>
        <dbReference type="ChEBI" id="CHEBI:43474"/>
        <dbReference type="ChEBI" id="CHEBI:83421"/>
        <dbReference type="EC" id="3.1.3.16"/>
    </reaction>
</comment>
<dbReference type="Pfam" id="PF00782">
    <property type="entry name" value="DSPc"/>
    <property type="match status" value="4"/>
</dbReference>
<evidence type="ECO:0000256" key="11">
    <source>
        <dbReference type="ARBA" id="ARBA00033152"/>
    </source>
</evidence>
<evidence type="ECO:0000256" key="15">
    <source>
        <dbReference type="SAM" id="MobiDB-lite"/>
    </source>
</evidence>
<dbReference type="InterPro" id="IPR016130">
    <property type="entry name" value="Tyr_Pase_AS"/>
</dbReference>
<dbReference type="Proteomes" id="UP001145742">
    <property type="component" value="Unassembled WGS sequence"/>
</dbReference>
<comment type="catalytic activity">
    <reaction evidence="14">
        <text>O-phospho-L-tyrosyl-[protein] + H2O = L-tyrosyl-[protein] + phosphate</text>
        <dbReference type="Rhea" id="RHEA:10684"/>
        <dbReference type="Rhea" id="RHEA-COMP:10136"/>
        <dbReference type="Rhea" id="RHEA-COMP:20101"/>
        <dbReference type="ChEBI" id="CHEBI:15377"/>
        <dbReference type="ChEBI" id="CHEBI:43474"/>
        <dbReference type="ChEBI" id="CHEBI:46858"/>
        <dbReference type="ChEBI" id="CHEBI:61978"/>
        <dbReference type="EC" id="3.1.3.48"/>
    </reaction>
</comment>
<dbReference type="PROSITE" id="PS50054">
    <property type="entry name" value="TYR_PHOSPHATASE_DUAL"/>
    <property type="match status" value="4"/>
</dbReference>
<dbReference type="InterPro" id="IPR020422">
    <property type="entry name" value="TYR_PHOSPHATASE_DUAL_dom"/>
</dbReference>
<feature type="domain" description="Tyrosine-protein phosphatase" evidence="16">
    <location>
        <begin position="361"/>
        <end position="510"/>
    </location>
</feature>
<sequence>MAGAEALDTQAPSGAGTGTGDTPSLKEIEQLLSTGRPSCNHVDEVWPNLFLGDLVTAHNRFVLWKMGVTHVLNAAHGTAYSHGGQDYYGATIDYYGVPAHDLPNFDISQFFFSAAQFIHKALNTPGAKILVHCAVGVSRSASLVLAYLMINHHLPLVEAIKTVKEHRWISPNRGFLKHLRNLDVQLRQKKVGEQQDPERLGVTNKTISTSVIASLPNSGKRKAKSGTGMSDIFTDQRSGTDIYSVQPQKRQGNNHSKMAGGFALLCKYPTPQMREMSSLWRQVAITLFIQSGTAPRGKTETDRHKNTSIEKLFLIQPECMQTSSKMPHTRDSSSLTSNASYETPALSDLQRLLWFRGGSDNHVDQVWPNIYLGDAWAARSKTTLQSLNITHILNAADGPYSINTGAKYYEDLQIEYYGVEAFDDPSFDLSIFFYDAANFIGKALNSSGGKVFVHCAMGVSRSATLVLAFLMIHENMTLVDALKTVGAHRDICPNSGFLSQLRDLDIKLNGERKGSGASATEMLMAWDSLCSGDLRRPKIRSTSRWMPGSQSSAGTPSLEELRRLLCIRTSPTGHVDEVWPNLYVGDLYVARDKAQLSRMGISHVVNAAAGRFRINTGPTFYNDLSVDYYGVEAEDNPDFDLSIHFYPVAQYIREALNSPKGKVLVHCAMGISRSATLVLAFLMICEGPTYLQHPPKLTVFMAVDELFWYLDLRVKQPIKFKGTELISHSTDVVSGSWSAAKKNAYTAIKVDPEGDYCTPGAFELERLLWKGCPKYTHVNEVWPNLYIGDEKTALDRYSLEKAGFTHILNAAHGQRNVDTGPEYYHNMAVEYHGVEADDLPTFNLSQFFYSASKFIDNALQDERNKVLVHCAMGRSRSATLVLAYLMIYKDMTVVDAIEQVSRHRCILPNRGFLKQLRELDIALALQRRNSKNSLPPDDQQNSTTI</sequence>
<evidence type="ECO:0000313" key="18">
    <source>
        <dbReference type="EMBL" id="KAJ7415760.1"/>
    </source>
</evidence>
<evidence type="ECO:0000256" key="5">
    <source>
        <dbReference type="ARBA" id="ARBA00013081"/>
    </source>
</evidence>
<dbReference type="PROSITE" id="PS50056">
    <property type="entry name" value="TYR_PHOSPHATASE_2"/>
    <property type="match status" value="4"/>
</dbReference>
<evidence type="ECO:0000259" key="16">
    <source>
        <dbReference type="PROSITE" id="PS50054"/>
    </source>
</evidence>
<dbReference type="SUPFAM" id="SSF52799">
    <property type="entry name" value="(Phosphotyrosine protein) phosphatases II"/>
    <property type="match status" value="4"/>
</dbReference>
<dbReference type="EC" id="3.1.3.48" evidence="4"/>
<comment type="catalytic activity">
    <reaction evidence="13">
        <text>O-phospho-L-threonyl-[protein] + H2O = L-threonyl-[protein] + phosphate</text>
        <dbReference type="Rhea" id="RHEA:47004"/>
        <dbReference type="Rhea" id="RHEA-COMP:11060"/>
        <dbReference type="Rhea" id="RHEA-COMP:11605"/>
        <dbReference type="ChEBI" id="CHEBI:15377"/>
        <dbReference type="ChEBI" id="CHEBI:30013"/>
        <dbReference type="ChEBI" id="CHEBI:43474"/>
        <dbReference type="ChEBI" id="CHEBI:61977"/>
        <dbReference type="EC" id="3.1.3.16"/>
    </reaction>
</comment>
<dbReference type="InterPro" id="IPR029021">
    <property type="entry name" value="Prot-tyrosine_phosphatase-like"/>
</dbReference>
<feature type="domain" description="Tyrosine specific protein phosphatases" evidence="17">
    <location>
        <begin position="845"/>
        <end position="904"/>
    </location>
</feature>
<feature type="domain" description="Tyrosine-protein phosphatase" evidence="16">
    <location>
        <begin position="574"/>
        <end position="733"/>
    </location>
</feature>
<accession>A0ABQ9DBY3</accession>
<dbReference type="EC" id="3.1.3.16" evidence="5"/>
<comment type="similarity">
    <text evidence="3">Belongs to the protein-tyrosine phosphatase family. Non-receptor class dual specificity subfamily.</text>
</comment>
<evidence type="ECO:0000313" key="19">
    <source>
        <dbReference type="Proteomes" id="UP001145742"/>
    </source>
</evidence>
<dbReference type="SMART" id="SM00195">
    <property type="entry name" value="DSPc"/>
    <property type="match status" value="4"/>
</dbReference>
<evidence type="ECO:0000256" key="14">
    <source>
        <dbReference type="ARBA" id="ARBA00051722"/>
    </source>
</evidence>
<organism evidence="18 19">
    <name type="scientific">Willisornis vidua</name>
    <name type="common">Xingu scale-backed antbird</name>
    <dbReference type="NCBI Taxonomy" id="1566151"/>
    <lineage>
        <taxon>Eukaryota</taxon>
        <taxon>Metazoa</taxon>
        <taxon>Chordata</taxon>
        <taxon>Craniata</taxon>
        <taxon>Vertebrata</taxon>
        <taxon>Euteleostomi</taxon>
        <taxon>Archelosauria</taxon>
        <taxon>Archosauria</taxon>
        <taxon>Dinosauria</taxon>
        <taxon>Saurischia</taxon>
        <taxon>Theropoda</taxon>
        <taxon>Coelurosauria</taxon>
        <taxon>Aves</taxon>
        <taxon>Neognathae</taxon>
        <taxon>Neoaves</taxon>
        <taxon>Telluraves</taxon>
        <taxon>Australaves</taxon>
        <taxon>Passeriformes</taxon>
        <taxon>Thamnophilidae</taxon>
        <taxon>Willisornis</taxon>
    </lineage>
</organism>
<feature type="domain" description="Tyrosine specific protein phosphatases" evidence="17">
    <location>
        <begin position="109"/>
        <end position="167"/>
    </location>
</feature>
<reference evidence="18" key="1">
    <citation type="submission" date="2019-10" db="EMBL/GenBank/DDBJ databases">
        <authorList>
            <person name="Soares A.E.R."/>
            <person name="Aleixo A."/>
            <person name="Schneider P."/>
            <person name="Miyaki C.Y."/>
            <person name="Schneider M.P."/>
            <person name="Mello C."/>
            <person name="Vasconcelos A.T.R."/>
        </authorList>
    </citation>
    <scope>NUCLEOTIDE SEQUENCE</scope>
    <source>
        <tissue evidence="18">Muscle</tissue>
    </source>
</reference>
<dbReference type="CDD" id="cd14580">
    <property type="entry name" value="DUSP13A"/>
    <property type="match status" value="1"/>
</dbReference>
<keyword evidence="19" id="KW-1185">Reference proteome</keyword>
<keyword evidence="8" id="KW-0904">Protein phosphatase</keyword>
<dbReference type="InterPro" id="IPR000340">
    <property type="entry name" value="Dual-sp_phosphatase_cat-dom"/>
</dbReference>
<dbReference type="PANTHER" id="PTHR45682:SF6">
    <property type="entry name" value="DUAL SPECIFICITY PHOSPHATASE 29"/>
    <property type="match status" value="1"/>
</dbReference>
<dbReference type="PRINTS" id="PR01909">
    <property type="entry name" value="ADSPHPHTASEA"/>
</dbReference>
<comment type="caution">
    <text evidence="18">The sequence shown here is derived from an EMBL/GenBank/DDBJ whole genome shotgun (WGS) entry which is preliminary data.</text>
</comment>
<dbReference type="CDD" id="cd14575">
    <property type="entry name" value="DUPD1"/>
    <property type="match status" value="1"/>
</dbReference>
<evidence type="ECO:0000256" key="2">
    <source>
        <dbReference type="ARBA" id="ARBA00004496"/>
    </source>
</evidence>
<dbReference type="EMBL" id="WHWB01033911">
    <property type="protein sequence ID" value="KAJ7415760.1"/>
    <property type="molecule type" value="Genomic_DNA"/>
</dbReference>
<evidence type="ECO:0000256" key="10">
    <source>
        <dbReference type="ARBA" id="ARBA00023845"/>
    </source>
</evidence>
<dbReference type="InterPro" id="IPR000387">
    <property type="entry name" value="Tyr_Pase_dom"/>
</dbReference>
<evidence type="ECO:0000256" key="4">
    <source>
        <dbReference type="ARBA" id="ARBA00013064"/>
    </source>
</evidence>
<feature type="region of interest" description="Disordered" evidence="15">
    <location>
        <begin position="1"/>
        <end position="23"/>
    </location>
</feature>
<feature type="domain" description="Tyrosine-protein phosphatase" evidence="16">
    <location>
        <begin position="40"/>
        <end position="188"/>
    </location>
</feature>
<keyword evidence="6" id="KW-0963">Cytoplasm</keyword>
<evidence type="ECO:0000256" key="1">
    <source>
        <dbReference type="ARBA" id="ARBA00004123"/>
    </source>
</evidence>
<proteinExistence type="inferred from homology"/>
<dbReference type="InterPro" id="IPR020405">
    <property type="entry name" value="Atypical_DUSP_subfamA"/>
</dbReference>
<evidence type="ECO:0000256" key="7">
    <source>
        <dbReference type="ARBA" id="ARBA00022801"/>
    </source>
</evidence>
<dbReference type="PROSITE" id="PS00383">
    <property type="entry name" value="TYR_PHOSPHATASE_1"/>
    <property type="match status" value="4"/>
</dbReference>
<gene>
    <name evidence="18" type="ORF">WISP_76181</name>
</gene>
<evidence type="ECO:0000259" key="17">
    <source>
        <dbReference type="PROSITE" id="PS50056"/>
    </source>
</evidence>
<name>A0ABQ9DBY3_9PASS</name>
<evidence type="ECO:0000256" key="8">
    <source>
        <dbReference type="ARBA" id="ARBA00022912"/>
    </source>
</evidence>
<evidence type="ECO:0000256" key="3">
    <source>
        <dbReference type="ARBA" id="ARBA00008601"/>
    </source>
</evidence>
<protein>
    <recommendedName>
        <fullName evidence="10">Dual specificity phosphatase 29</fullName>
        <ecNumber evidence="5">3.1.3.16</ecNumber>
        <ecNumber evidence="4">3.1.3.48</ecNumber>
    </recommendedName>
    <alternativeName>
        <fullName evidence="11">Dual specificity phosphatase DUPD1</fullName>
    </alternativeName>
</protein>
<comment type="subcellular location">
    <subcellularLocation>
        <location evidence="2">Cytoplasm</location>
    </subcellularLocation>
    <subcellularLocation>
        <location evidence="1">Nucleus</location>
    </subcellularLocation>
</comment>
<evidence type="ECO:0000256" key="12">
    <source>
        <dbReference type="ARBA" id="ARBA00047761"/>
    </source>
</evidence>
<feature type="domain" description="Tyrosine-protein phosphatase" evidence="16">
    <location>
        <begin position="777"/>
        <end position="925"/>
    </location>
</feature>
<dbReference type="PRINTS" id="PR01908">
    <property type="entry name" value="ADSPHPHTASE"/>
</dbReference>
<keyword evidence="7" id="KW-0378">Hydrolase</keyword>
<keyword evidence="9" id="KW-0539">Nucleus</keyword>
<evidence type="ECO:0000256" key="13">
    <source>
        <dbReference type="ARBA" id="ARBA00048336"/>
    </source>
</evidence>
<dbReference type="Gene3D" id="3.90.190.10">
    <property type="entry name" value="Protein tyrosine phosphatase superfamily"/>
    <property type="match status" value="4"/>
</dbReference>
<evidence type="ECO:0000256" key="9">
    <source>
        <dbReference type="ARBA" id="ARBA00023242"/>
    </source>
</evidence>
<evidence type="ECO:0000256" key="6">
    <source>
        <dbReference type="ARBA" id="ARBA00022490"/>
    </source>
</evidence>
<feature type="domain" description="Tyrosine specific protein phosphatases" evidence="17">
    <location>
        <begin position="643"/>
        <end position="706"/>
    </location>
</feature>
<feature type="domain" description="Tyrosine specific protein phosphatases" evidence="17">
    <location>
        <begin position="431"/>
        <end position="489"/>
    </location>
</feature>
<dbReference type="PANTHER" id="PTHR45682">
    <property type="entry name" value="AGAP008228-PA"/>
    <property type="match status" value="1"/>
</dbReference>